<sequence length="302" mass="33652">MEQDKSVGDEPLALSEFIQGYWRLAQWQMTPQQRLSFIEQHLELGISSIDQADIYGGYTSETLLGEALKLKPSIRQQLQIITKCGIKLVSDNGPGCQVNHYDSGRDHILKSVDDSLTRMGLERIDLLLIHRPDFLMDADEIAGAFSLLKSAGKVSHFGVSNFTSSQFSLLQSRLDEPLATNQVEINPFNFAVTEDGTLDLCQQLRIRPMAWSCLAGGQLLTDSSDKANRLRAELQAIAEELSADSVEQVVFAWIRMLPSRPRPILGSGNIARVKDAVGALQLQMTREQWYRVWIASKGHGVP</sequence>
<dbReference type="EMBL" id="JAKIKT010000009">
    <property type="protein sequence ID" value="MCL2915880.1"/>
    <property type="molecule type" value="Genomic_DNA"/>
</dbReference>
<dbReference type="PANTHER" id="PTHR43364">
    <property type="entry name" value="NADH-SPECIFIC METHYLGLYOXAL REDUCTASE-RELATED"/>
    <property type="match status" value="1"/>
</dbReference>
<dbReference type="CDD" id="cd19092">
    <property type="entry name" value="AKR_BsYcsN_EcYdhF-like"/>
    <property type="match status" value="1"/>
</dbReference>
<comment type="caution">
    <text evidence="2">The sequence shown here is derived from an EMBL/GenBank/DDBJ whole genome shotgun (WGS) entry which is preliminary data.</text>
</comment>
<dbReference type="Proteomes" id="UP001202831">
    <property type="component" value="Unassembled WGS sequence"/>
</dbReference>
<dbReference type="InterPro" id="IPR036812">
    <property type="entry name" value="NAD(P)_OxRdtase_dom_sf"/>
</dbReference>
<feature type="domain" description="NADP-dependent oxidoreductase" evidence="1">
    <location>
        <begin position="19"/>
        <end position="292"/>
    </location>
</feature>
<reference evidence="2 3" key="1">
    <citation type="submission" date="2022-01" db="EMBL/GenBank/DDBJ databases">
        <title>Whole genome-based taxonomy of the Shewanellaceae.</title>
        <authorList>
            <person name="Martin-Rodriguez A.J."/>
        </authorList>
    </citation>
    <scope>NUCLEOTIDE SEQUENCE [LARGE SCALE GENOMIC DNA]</scope>
    <source>
        <strain evidence="2 3">DSM 21332</strain>
    </source>
</reference>
<organism evidence="2 3">
    <name type="scientific">Shewanella corallii</name>
    <dbReference type="NCBI Taxonomy" id="560080"/>
    <lineage>
        <taxon>Bacteria</taxon>
        <taxon>Pseudomonadati</taxon>
        <taxon>Pseudomonadota</taxon>
        <taxon>Gammaproteobacteria</taxon>
        <taxon>Alteromonadales</taxon>
        <taxon>Shewanellaceae</taxon>
        <taxon>Shewanella</taxon>
    </lineage>
</organism>
<protein>
    <submittedName>
        <fullName evidence="2">Aldo/keto reductase</fullName>
    </submittedName>
</protein>
<evidence type="ECO:0000313" key="3">
    <source>
        <dbReference type="Proteomes" id="UP001202831"/>
    </source>
</evidence>
<dbReference type="RefSeq" id="WP_249250444.1">
    <property type="nucleotide sequence ID" value="NZ_JAKIKT010000009.1"/>
</dbReference>
<accession>A0ABT0NCP2</accession>
<dbReference type="InterPro" id="IPR023210">
    <property type="entry name" value="NADP_OxRdtase_dom"/>
</dbReference>
<evidence type="ECO:0000259" key="1">
    <source>
        <dbReference type="Pfam" id="PF00248"/>
    </source>
</evidence>
<proteinExistence type="predicted"/>
<keyword evidence="3" id="KW-1185">Reference proteome</keyword>
<evidence type="ECO:0000313" key="2">
    <source>
        <dbReference type="EMBL" id="MCL2915880.1"/>
    </source>
</evidence>
<dbReference type="InterPro" id="IPR050523">
    <property type="entry name" value="AKR_Detox_Biosynth"/>
</dbReference>
<dbReference type="Pfam" id="PF00248">
    <property type="entry name" value="Aldo_ket_red"/>
    <property type="match status" value="1"/>
</dbReference>
<dbReference type="Gene3D" id="3.20.20.100">
    <property type="entry name" value="NADP-dependent oxidoreductase domain"/>
    <property type="match status" value="1"/>
</dbReference>
<name>A0ABT0NCP2_9GAMM</name>
<dbReference type="PANTHER" id="PTHR43364:SF1">
    <property type="entry name" value="OXIDOREDUCTASE YDHF"/>
    <property type="match status" value="1"/>
</dbReference>
<gene>
    <name evidence="2" type="ORF">L2725_19240</name>
</gene>
<dbReference type="SUPFAM" id="SSF51430">
    <property type="entry name" value="NAD(P)-linked oxidoreductase"/>
    <property type="match status" value="1"/>
</dbReference>